<accession>A0A0L8FJ27</accession>
<evidence type="ECO:0000313" key="7">
    <source>
        <dbReference type="EMBL" id="KOF63886.1"/>
    </source>
</evidence>
<protein>
    <recommendedName>
        <fullName evidence="6">VWFD domain-containing protein</fullName>
    </recommendedName>
</protein>
<evidence type="ECO:0000256" key="3">
    <source>
        <dbReference type="ARBA" id="ARBA00022989"/>
    </source>
</evidence>
<dbReference type="InterPro" id="IPR051495">
    <property type="entry name" value="Epithelial_Barrier/Signaling"/>
</dbReference>
<organism evidence="7">
    <name type="scientific">Octopus bimaculoides</name>
    <name type="common">California two-spotted octopus</name>
    <dbReference type="NCBI Taxonomy" id="37653"/>
    <lineage>
        <taxon>Eukaryota</taxon>
        <taxon>Metazoa</taxon>
        <taxon>Spiralia</taxon>
        <taxon>Lophotrochozoa</taxon>
        <taxon>Mollusca</taxon>
        <taxon>Cephalopoda</taxon>
        <taxon>Coleoidea</taxon>
        <taxon>Octopodiformes</taxon>
        <taxon>Octopoda</taxon>
        <taxon>Incirrata</taxon>
        <taxon>Octopodidae</taxon>
        <taxon>Octopus</taxon>
    </lineage>
</organism>
<evidence type="ECO:0000256" key="1">
    <source>
        <dbReference type="ARBA" id="ARBA00004370"/>
    </source>
</evidence>
<dbReference type="GO" id="GO:0016020">
    <property type="term" value="C:membrane"/>
    <property type="evidence" value="ECO:0007669"/>
    <property type="project" value="UniProtKB-SubCell"/>
</dbReference>
<dbReference type="PROSITE" id="PS51233">
    <property type="entry name" value="VWFD"/>
    <property type="match status" value="1"/>
</dbReference>
<dbReference type="AlphaFoldDB" id="A0A0L8FJ27"/>
<name>A0A0L8FJ27_OCTBM</name>
<keyword evidence="2" id="KW-0812">Transmembrane</keyword>
<dbReference type="EMBL" id="KQ430620">
    <property type="protein sequence ID" value="KOF63886.1"/>
    <property type="molecule type" value="Genomic_DNA"/>
</dbReference>
<evidence type="ECO:0000256" key="2">
    <source>
        <dbReference type="ARBA" id="ARBA00022692"/>
    </source>
</evidence>
<proteinExistence type="predicted"/>
<evidence type="ECO:0000256" key="5">
    <source>
        <dbReference type="ARBA" id="ARBA00023157"/>
    </source>
</evidence>
<keyword evidence="5" id="KW-1015">Disulfide bond</keyword>
<dbReference type="Pfam" id="PF00094">
    <property type="entry name" value="VWD"/>
    <property type="match status" value="1"/>
</dbReference>
<evidence type="ECO:0000256" key="4">
    <source>
        <dbReference type="ARBA" id="ARBA00023136"/>
    </source>
</evidence>
<keyword evidence="3" id="KW-1133">Transmembrane helix</keyword>
<dbReference type="InterPro" id="IPR056619">
    <property type="entry name" value="C8-3_MUC4"/>
</dbReference>
<sequence length="268" mass="30665">MFGDPHFKTLDGVSYTFNGYGEFDLLNIFNRTDDSSIMKIQCRTRRIVTGEATVFEAFAFKTPETHVQVMTSLNAEAVVITENYAELTQFQSQKDFQWRENGVFIRRAVPDQEIYWIIFSSGITASITFANKILQFGLSVTINKSSIYTNGLLGTFNGNKSDDFQLPNNSYISTGSDERTIYTNFGLRWATTDSIFQYENGRNASSYQHPDYLPAFWNSNFTTNFTVNEFCNNQQSCIFDYIQTHEESIARETRDVIDTIAVISMLES</sequence>
<comment type="subcellular location">
    <subcellularLocation>
        <location evidence="1">Membrane</location>
    </subcellularLocation>
</comment>
<dbReference type="OMA" id="EIENTCT"/>
<dbReference type="Pfam" id="PF23263">
    <property type="entry name" value="C8-3_MUC4"/>
    <property type="match status" value="1"/>
</dbReference>
<reference evidence="7" key="1">
    <citation type="submission" date="2015-07" db="EMBL/GenBank/DDBJ databases">
        <title>MeaNS - Measles Nucleotide Surveillance Program.</title>
        <authorList>
            <person name="Tran T."/>
            <person name="Druce J."/>
        </authorList>
    </citation>
    <scope>NUCLEOTIDE SEQUENCE</scope>
    <source>
        <strain evidence="7">UCB-OBI-ISO-001</strain>
        <tissue evidence="7">Gonad</tissue>
    </source>
</reference>
<dbReference type="InterPro" id="IPR001846">
    <property type="entry name" value="VWF_type-D"/>
</dbReference>
<evidence type="ECO:0000259" key="6">
    <source>
        <dbReference type="PROSITE" id="PS51233"/>
    </source>
</evidence>
<dbReference type="OrthoDB" id="5966313at2759"/>
<dbReference type="STRING" id="37653.A0A0L8FJ27"/>
<keyword evidence="4" id="KW-0472">Membrane</keyword>
<dbReference type="PANTHER" id="PTHR13802:SF59">
    <property type="entry name" value="SUSHI DOMAIN-CONTAINING PROTEIN 2"/>
    <property type="match status" value="1"/>
</dbReference>
<dbReference type="PANTHER" id="PTHR13802">
    <property type="entry name" value="MUCIN 4-RELATED"/>
    <property type="match status" value="1"/>
</dbReference>
<feature type="domain" description="VWFD" evidence="6">
    <location>
        <begin position="1"/>
        <end position="197"/>
    </location>
</feature>
<gene>
    <name evidence="7" type="ORF">OCBIM_22018283mg</name>
</gene>